<dbReference type="SUPFAM" id="SSF57625">
    <property type="entry name" value="Invertebrate chitin-binding proteins"/>
    <property type="match status" value="4"/>
</dbReference>
<organism evidence="7 8">
    <name type="scientific">Anopheles stephensi</name>
    <name type="common">Indo-Pakistan malaria mosquito</name>
    <dbReference type="NCBI Taxonomy" id="30069"/>
    <lineage>
        <taxon>Eukaryota</taxon>
        <taxon>Metazoa</taxon>
        <taxon>Ecdysozoa</taxon>
        <taxon>Arthropoda</taxon>
        <taxon>Hexapoda</taxon>
        <taxon>Insecta</taxon>
        <taxon>Pterygota</taxon>
        <taxon>Neoptera</taxon>
        <taxon>Endopterygota</taxon>
        <taxon>Diptera</taxon>
        <taxon>Nematocera</taxon>
        <taxon>Culicoidea</taxon>
        <taxon>Culicidae</taxon>
        <taxon>Anophelinae</taxon>
        <taxon>Anopheles</taxon>
    </lineage>
</organism>
<keyword evidence="8" id="KW-1185">Reference proteome</keyword>
<reference evidence="8" key="1">
    <citation type="journal article" date="2014" name="Genome Biol.">
        <title>Genome analysis of a major urban malaria vector mosquito, Anopheles stephensi.</title>
        <authorList>
            <person name="Jiang X."/>
            <person name="Peery A."/>
            <person name="Hall A.B."/>
            <person name="Sharma A."/>
            <person name="Chen X.G."/>
            <person name="Waterhouse R.M."/>
            <person name="Komissarov A."/>
            <person name="Riehle M.M."/>
            <person name="Shouche Y."/>
            <person name="Sharakhova M.V."/>
            <person name="Lawson D."/>
            <person name="Pakpour N."/>
            <person name="Arensburger P."/>
            <person name="Davidson V.L."/>
            <person name="Eiglmeier K."/>
            <person name="Emrich S."/>
            <person name="George P."/>
            <person name="Kennedy R.C."/>
            <person name="Mane S.P."/>
            <person name="Maslen G."/>
            <person name="Oringanje C."/>
            <person name="Qi Y."/>
            <person name="Settlage R."/>
            <person name="Tojo M."/>
            <person name="Tubio J.M."/>
            <person name="Unger M.F."/>
            <person name="Wang B."/>
            <person name="Vernick K.D."/>
            <person name="Ribeiro J.M."/>
            <person name="James A.A."/>
            <person name="Michel K."/>
            <person name="Riehle M.A."/>
            <person name="Luckhart S."/>
            <person name="Sharakhov I.V."/>
            <person name="Tu Z."/>
        </authorList>
    </citation>
    <scope>NUCLEOTIDE SEQUENCE [LARGE SCALE GENOMIC DNA]</scope>
    <source>
        <strain evidence="8">Indian</strain>
    </source>
</reference>
<dbReference type="PROSITE" id="PS50940">
    <property type="entry name" value="CHIT_BIND_II"/>
    <property type="match status" value="4"/>
</dbReference>
<dbReference type="InterPro" id="IPR051940">
    <property type="entry name" value="Chitin_bind-dev_reg"/>
</dbReference>
<dbReference type="SMART" id="SM00494">
    <property type="entry name" value="ChtBD2"/>
    <property type="match status" value="4"/>
</dbReference>
<evidence type="ECO:0000256" key="2">
    <source>
        <dbReference type="ARBA" id="ARBA00022729"/>
    </source>
</evidence>
<reference evidence="7" key="2">
    <citation type="submission" date="2020-05" db="UniProtKB">
        <authorList>
            <consortium name="EnsemblMetazoa"/>
        </authorList>
    </citation>
    <scope>IDENTIFICATION</scope>
    <source>
        <strain evidence="7">Indian</strain>
    </source>
</reference>
<evidence type="ECO:0000313" key="7">
    <source>
        <dbReference type="EnsemblMetazoa" id="ASTEI10276-PA"/>
    </source>
</evidence>
<accession>A0A182YP90</accession>
<dbReference type="GO" id="GO:0008061">
    <property type="term" value="F:chitin binding"/>
    <property type="evidence" value="ECO:0007669"/>
    <property type="project" value="UniProtKB-KW"/>
</dbReference>
<dbReference type="InterPro" id="IPR002557">
    <property type="entry name" value="Chitin-bd_dom"/>
</dbReference>
<keyword evidence="3" id="KW-0677">Repeat</keyword>
<dbReference type="GO" id="GO:0005576">
    <property type="term" value="C:extracellular region"/>
    <property type="evidence" value="ECO:0007669"/>
    <property type="project" value="InterPro"/>
</dbReference>
<keyword evidence="1" id="KW-0147">Chitin-binding</keyword>
<keyword evidence="4" id="KW-1015">Disulfide bond</keyword>
<dbReference type="KEGG" id="aste:118509591"/>
<dbReference type="GeneID" id="118509591"/>
<keyword evidence="2" id="KW-0732">Signal</keyword>
<dbReference type="InterPro" id="IPR036508">
    <property type="entry name" value="Chitin-bd_dom_sf"/>
</dbReference>
<dbReference type="Proteomes" id="UP000076408">
    <property type="component" value="Unassembled WGS sequence"/>
</dbReference>
<dbReference type="Gene3D" id="2.170.140.10">
    <property type="entry name" value="Chitin binding domain"/>
    <property type="match status" value="4"/>
</dbReference>
<sequence length="389" mass="42578">MMPGWSIILLLALATLASTSADLRESCNKCGYRTGNQIQSHSHCAQQSGSRSGPPKYFRDRNDCGKFYECNRGTAYEFLCSEGLAFNDDTKVCEPATRVRCTNVDWGAPNGVVPPSDNYYEFPRASGAGQNRTCNICGQAKQAIPRHANCPRSNGYYPVMFRNAKDCSQFFQCDHGTAYLIQCPAGLHFNTRINVCDYPRNVDCSGPVQNPEPAPGSNGGAHGGGASASCAICQAAKHVIRNHPNCPTKNGYYPVMFRHRTECTKYYQCDHGTAFEIVCPAGLYFNTAINVCDYPQNVDCSGAAGPAAPAVSSEKPAVVQPEQQIHPNCPIITGQQQASYWAHPRDCSKYYGCRWGCVELLSCPEGHRWDDGRKACAVEHSVECENDGY</sequence>
<dbReference type="EnsemblMetazoa" id="ASTEI10276-RA">
    <property type="protein sequence ID" value="ASTEI10276-PA"/>
    <property type="gene ID" value="ASTEI10276"/>
</dbReference>
<evidence type="ECO:0000256" key="3">
    <source>
        <dbReference type="ARBA" id="ARBA00022737"/>
    </source>
</evidence>
<evidence type="ECO:0000313" key="8">
    <source>
        <dbReference type="Proteomes" id="UP000076408"/>
    </source>
</evidence>
<keyword evidence="5" id="KW-0325">Glycoprotein</keyword>
<evidence type="ECO:0000259" key="6">
    <source>
        <dbReference type="PROSITE" id="PS50940"/>
    </source>
</evidence>
<name>A0A182YP90_ANOST</name>
<feature type="domain" description="Chitin-binding type-2" evidence="6">
    <location>
        <begin position="326"/>
        <end position="386"/>
    </location>
</feature>
<dbReference type="AlphaFoldDB" id="A0A182YP90"/>
<dbReference type="VEuPathDB" id="VectorBase:ASTEI10276"/>
<dbReference type="PANTHER" id="PTHR23301:SF0">
    <property type="entry name" value="CHITIN-BINDING TYPE-2 DOMAIN-CONTAINING PROTEIN-RELATED"/>
    <property type="match status" value="1"/>
</dbReference>
<dbReference type="VEuPathDB" id="VectorBase:ASTE001075"/>
<dbReference type="STRING" id="30069.A0A182YP90"/>
<dbReference type="OMA" id="SHQLEYD"/>
<dbReference type="RefSeq" id="XP_035906264.1">
    <property type="nucleotide sequence ID" value="XM_036050371.1"/>
</dbReference>
<dbReference type="PANTHER" id="PTHR23301">
    <property type="entry name" value="CHITIN BINDING PERITROPHIN-A"/>
    <property type="match status" value="1"/>
</dbReference>
<evidence type="ECO:0000256" key="5">
    <source>
        <dbReference type="ARBA" id="ARBA00023180"/>
    </source>
</evidence>
<dbReference type="VEuPathDB" id="VectorBase:ASTEI20_030937"/>
<dbReference type="Pfam" id="PF01607">
    <property type="entry name" value="CBM_14"/>
    <property type="match status" value="4"/>
</dbReference>
<proteinExistence type="predicted"/>
<dbReference type="OrthoDB" id="6020543at2759"/>
<evidence type="ECO:0000256" key="1">
    <source>
        <dbReference type="ARBA" id="ARBA00022669"/>
    </source>
</evidence>
<protein>
    <recommendedName>
        <fullName evidence="6">Chitin-binding type-2 domain-containing protein</fullName>
    </recommendedName>
</protein>
<evidence type="ECO:0000256" key="4">
    <source>
        <dbReference type="ARBA" id="ARBA00023157"/>
    </source>
</evidence>
<feature type="domain" description="Chitin-binding type-2" evidence="6">
    <location>
        <begin position="41"/>
        <end position="103"/>
    </location>
</feature>
<feature type="domain" description="Chitin-binding type-2" evidence="6">
    <location>
        <begin position="147"/>
        <end position="206"/>
    </location>
</feature>
<feature type="domain" description="Chitin-binding type-2" evidence="6">
    <location>
        <begin position="243"/>
        <end position="302"/>
    </location>
</feature>